<evidence type="ECO:0000256" key="4">
    <source>
        <dbReference type="ARBA" id="ARBA00016395"/>
    </source>
</evidence>
<keyword evidence="8" id="KW-0175">Coiled coil</keyword>
<dbReference type="OrthoDB" id="10050372at2759"/>
<evidence type="ECO:0000256" key="2">
    <source>
        <dbReference type="ARBA" id="ARBA00004584"/>
    </source>
</evidence>
<dbReference type="Ensembl" id="ENSNNAT00000001640.1">
    <property type="protein sequence ID" value="ENSNNAP00000001551.1"/>
    <property type="gene ID" value="ENSNNAG00000001109.1"/>
</dbReference>
<dbReference type="Proteomes" id="UP000694559">
    <property type="component" value="Unplaced"/>
</dbReference>
<dbReference type="CDD" id="cd23835">
    <property type="entry name" value="DRWD-N_CENP-O"/>
    <property type="match status" value="1"/>
</dbReference>
<reference evidence="9" key="1">
    <citation type="submission" date="2025-08" db="UniProtKB">
        <authorList>
            <consortium name="Ensembl"/>
        </authorList>
    </citation>
    <scope>IDENTIFICATION</scope>
</reference>
<accession>A0A8C6V9E5</accession>
<evidence type="ECO:0000256" key="6">
    <source>
        <dbReference type="ARBA" id="ARBA00023242"/>
    </source>
</evidence>
<dbReference type="InterPro" id="IPR018464">
    <property type="entry name" value="CENP-O"/>
</dbReference>
<name>A0A8C6V9E5_NAJNA</name>
<dbReference type="AlphaFoldDB" id="A0A8C6V9E5"/>
<dbReference type="PANTHER" id="PTHR14582">
    <property type="entry name" value="INNER KINETOCHORE SUBUNIT MAL2"/>
    <property type="match status" value="1"/>
</dbReference>
<evidence type="ECO:0000256" key="1">
    <source>
        <dbReference type="ARBA" id="ARBA00004123"/>
    </source>
</evidence>
<dbReference type="PANTHER" id="PTHR14582:SF1">
    <property type="entry name" value="CENTROMERE PROTEIN O"/>
    <property type="match status" value="1"/>
</dbReference>
<comment type="subcellular location">
    <subcellularLocation>
        <location evidence="2">Chromosome</location>
        <location evidence="2">Centromere</location>
    </subcellularLocation>
    <subcellularLocation>
        <location evidence="1">Nucleus</location>
    </subcellularLocation>
</comment>
<reference evidence="9" key="2">
    <citation type="submission" date="2025-09" db="UniProtKB">
        <authorList>
            <consortium name="Ensembl"/>
        </authorList>
    </citation>
    <scope>IDENTIFICATION</scope>
</reference>
<keyword evidence="7" id="KW-0137">Centromere</keyword>
<evidence type="ECO:0000313" key="10">
    <source>
        <dbReference type="Proteomes" id="UP000694559"/>
    </source>
</evidence>
<dbReference type="GeneTree" id="ENSGT00390000016702"/>
<dbReference type="Pfam" id="PF09496">
    <property type="entry name" value="CENP-O"/>
    <property type="match status" value="1"/>
</dbReference>
<keyword evidence="6" id="KW-0539">Nucleus</keyword>
<gene>
    <name evidence="9" type="primary">CENPO</name>
</gene>
<proteinExistence type="inferred from homology"/>
<keyword evidence="5" id="KW-0158">Chromosome</keyword>
<dbReference type="GO" id="GO:0016604">
    <property type="term" value="C:nuclear body"/>
    <property type="evidence" value="ECO:0007669"/>
    <property type="project" value="Ensembl"/>
</dbReference>
<keyword evidence="10" id="KW-1185">Reference proteome</keyword>
<evidence type="ECO:0000256" key="8">
    <source>
        <dbReference type="SAM" id="Coils"/>
    </source>
</evidence>
<sequence>MDKIAISFSNGTLSHLETLEASAHNVALKQEKIREYEKMKMKIQELRSQRDELKTKLNVCQSQSTPGKDAMKNSLPVSKATAKSQQAILERKIENTKGLLELFHLTGLSGKLTEQGVSFCISTAFEGTYLDSYYLDILIQQPLRIQHHSIPVFIPLEQIAHEHLQKDIKCFLSVLSDHLNAYARRKFQVDQLQVRGKIVSF</sequence>
<feature type="coiled-coil region" evidence="8">
    <location>
        <begin position="29"/>
        <end position="63"/>
    </location>
</feature>
<protein>
    <recommendedName>
        <fullName evidence="4">Centromere protein O</fullName>
    </recommendedName>
</protein>
<comment type="similarity">
    <text evidence="3">Belongs to the CENP-O/MCM21 family.</text>
</comment>
<organism evidence="9 10">
    <name type="scientific">Naja naja</name>
    <name type="common">Indian cobra</name>
    <dbReference type="NCBI Taxonomy" id="35670"/>
    <lineage>
        <taxon>Eukaryota</taxon>
        <taxon>Metazoa</taxon>
        <taxon>Chordata</taxon>
        <taxon>Craniata</taxon>
        <taxon>Vertebrata</taxon>
        <taxon>Euteleostomi</taxon>
        <taxon>Lepidosauria</taxon>
        <taxon>Squamata</taxon>
        <taxon>Bifurcata</taxon>
        <taxon>Unidentata</taxon>
        <taxon>Episquamata</taxon>
        <taxon>Toxicofera</taxon>
        <taxon>Serpentes</taxon>
        <taxon>Colubroidea</taxon>
        <taxon>Elapidae</taxon>
        <taxon>Elapinae</taxon>
        <taxon>Naja</taxon>
    </lineage>
</organism>
<evidence type="ECO:0000313" key="9">
    <source>
        <dbReference type="Ensembl" id="ENSNNAP00000001551.1"/>
    </source>
</evidence>
<evidence type="ECO:0000256" key="5">
    <source>
        <dbReference type="ARBA" id="ARBA00022454"/>
    </source>
</evidence>
<dbReference type="GO" id="GO:0031511">
    <property type="term" value="C:Mis6-Sim4 complex"/>
    <property type="evidence" value="ECO:0007669"/>
    <property type="project" value="TreeGrafter"/>
</dbReference>
<evidence type="ECO:0000256" key="3">
    <source>
        <dbReference type="ARBA" id="ARBA00007321"/>
    </source>
</evidence>
<evidence type="ECO:0000256" key="7">
    <source>
        <dbReference type="ARBA" id="ARBA00023328"/>
    </source>
</evidence>